<dbReference type="InterPro" id="IPR045103">
    <property type="entry name" value="RNF5/RNF185-like"/>
</dbReference>
<gene>
    <name evidence="7" type="ORF">G6F51_000349</name>
</gene>
<evidence type="ECO:0000256" key="4">
    <source>
        <dbReference type="ARBA" id="ARBA00022679"/>
    </source>
</evidence>
<dbReference type="InterPro" id="IPR013083">
    <property type="entry name" value="Znf_RING/FYVE/PHD"/>
</dbReference>
<keyword evidence="5" id="KW-0833">Ubl conjugation pathway</keyword>
<proteinExistence type="predicted"/>
<evidence type="ECO:0000313" key="8">
    <source>
        <dbReference type="Proteomes" id="UP000717996"/>
    </source>
</evidence>
<dbReference type="SUPFAM" id="SSF57850">
    <property type="entry name" value="RING/U-box"/>
    <property type="match status" value="1"/>
</dbReference>
<comment type="pathway">
    <text evidence="2">Protein modification; protein ubiquitination.</text>
</comment>
<dbReference type="OMA" id="ANARGFM"/>
<feature type="compositionally biased region" description="Polar residues" evidence="6">
    <location>
        <begin position="1"/>
        <end position="11"/>
    </location>
</feature>
<reference evidence="7" key="1">
    <citation type="journal article" date="2020" name="Microb. Genom.">
        <title>Genetic diversity of clinical and environmental Mucorales isolates obtained from an investigation of mucormycosis cases among solid organ transplant recipients.</title>
        <authorList>
            <person name="Nguyen M.H."/>
            <person name="Kaul D."/>
            <person name="Muto C."/>
            <person name="Cheng S.J."/>
            <person name="Richter R.A."/>
            <person name="Bruno V.M."/>
            <person name="Liu G."/>
            <person name="Beyhan S."/>
            <person name="Sundermann A.J."/>
            <person name="Mounaud S."/>
            <person name="Pasculle A.W."/>
            <person name="Nierman W.C."/>
            <person name="Driscoll E."/>
            <person name="Cumbie R."/>
            <person name="Clancy C.J."/>
            <person name="Dupont C.L."/>
        </authorList>
    </citation>
    <scope>NUCLEOTIDE SEQUENCE</scope>
    <source>
        <strain evidence="7">GL16</strain>
    </source>
</reference>
<feature type="compositionally biased region" description="Low complexity" evidence="6">
    <location>
        <begin position="12"/>
        <end position="27"/>
    </location>
</feature>
<dbReference type="AlphaFoldDB" id="A0A9P7CH77"/>
<feature type="region of interest" description="Disordered" evidence="6">
    <location>
        <begin position="107"/>
        <end position="128"/>
    </location>
</feature>
<name>A0A9P7CH77_RHIOR</name>
<sequence>MESNAETTPIHNENNSNNASTNTNNESRAYELRNRKIKTKTIQNDINHNNESHNGEEFYECNICWPCLAQWLNAQSRNPTCPVCKAGCGKDKVIPIYGRGKEEIDFRMDPSIPTRPAGQRPPPLRDPNRPVNYFFGNDTFHRGSMSISAGFGFMPFGIAFVK</sequence>
<evidence type="ECO:0000256" key="1">
    <source>
        <dbReference type="ARBA" id="ARBA00000900"/>
    </source>
</evidence>
<dbReference type="GO" id="GO:0006511">
    <property type="term" value="P:ubiquitin-dependent protein catabolic process"/>
    <property type="evidence" value="ECO:0007669"/>
    <property type="project" value="InterPro"/>
</dbReference>
<protein>
    <recommendedName>
        <fullName evidence="3">RING-type E3 ubiquitin transferase</fullName>
        <ecNumber evidence="3">2.3.2.27</ecNumber>
    </recommendedName>
</protein>
<evidence type="ECO:0000256" key="3">
    <source>
        <dbReference type="ARBA" id="ARBA00012483"/>
    </source>
</evidence>
<dbReference type="Proteomes" id="UP000717996">
    <property type="component" value="Unassembled WGS sequence"/>
</dbReference>
<dbReference type="EMBL" id="JAANIT010000019">
    <property type="protein sequence ID" value="KAG1553811.1"/>
    <property type="molecule type" value="Genomic_DNA"/>
</dbReference>
<evidence type="ECO:0000313" key="7">
    <source>
        <dbReference type="EMBL" id="KAG1553811.1"/>
    </source>
</evidence>
<feature type="region of interest" description="Disordered" evidence="6">
    <location>
        <begin position="1"/>
        <end position="28"/>
    </location>
</feature>
<dbReference type="GO" id="GO:0061630">
    <property type="term" value="F:ubiquitin protein ligase activity"/>
    <property type="evidence" value="ECO:0007669"/>
    <property type="project" value="UniProtKB-EC"/>
</dbReference>
<accession>A0A9P7CH77</accession>
<dbReference type="GO" id="GO:0005783">
    <property type="term" value="C:endoplasmic reticulum"/>
    <property type="evidence" value="ECO:0007669"/>
    <property type="project" value="InterPro"/>
</dbReference>
<organism evidence="7 8">
    <name type="scientific">Rhizopus oryzae</name>
    <name type="common">Mucormycosis agent</name>
    <name type="synonym">Rhizopus arrhizus var. delemar</name>
    <dbReference type="NCBI Taxonomy" id="64495"/>
    <lineage>
        <taxon>Eukaryota</taxon>
        <taxon>Fungi</taxon>
        <taxon>Fungi incertae sedis</taxon>
        <taxon>Mucoromycota</taxon>
        <taxon>Mucoromycotina</taxon>
        <taxon>Mucoromycetes</taxon>
        <taxon>Mucorales</taxon>
        <taxon>Mucorineae</taxon>
        <taxon>Rhizopodaceae</taxon>
        <taxon>Rhizopus</taxon>
    </lineage>
</organism>
<keyword evidence="4" id="KW-0808">Transferase</keyword>
<dbReference type="Gene3D" id="3.30.40.10">
    <property type="entry name" value="Zinc/RING finger domain, C3HC4 (zinc finger)"/>
    <property type="match status" value="1"/>
</dbReference>
<comment type="catalytic activity">
    <reaction evidence="1">
        <text>S-ubiquitinyl-[E2 ubiquitin-conjugating enzyme]-L-cysteine + [acceptor protein]-L-lysine = [E2 ubiquitin-conjugating enzyme]-L-cysteine + N(6)-ubiquitinyl-[acceptor protein]-L-lysine.</text>
        <dbReference type="EC" id="2.3.2.27"/>
    </reaction>
</comment>
<comment type="caution">
    <text evidence="7">The sequence shown here is derived from an EMBL/GenBank/DDBJ whole genome shotgun (WGS) entry which is preliminary data.</text>
</comment>
<evidence type="ECO:0000256" key="5">
    <source>
        <dbReference type="ARBA" id="ARBA00022786"/>
    </source>
</evidence>
<evidence type="ECO:0000256" key="6">
    <source>
        <dbReference type="SAM" id="MobiDB-lite"/>
    </source>
</evidence>
<dbReference type="EC" id="2.3.2.27" evidence="3"/>
<evidence type="ECO:0000256" key="2">
    <source>
        <dbReference type="ARBA" id="ARBA00004906"/>
    </source>
</evidence>
<dbReference type="PANTHER" id="PTHR12313">
    <property type="entry name" value="E3 UBIQUITIN-PROTEIN LIGASE RNF5-RELATED"/>
    <property type="match status" value="1"/>
</dbReference>